<organism evidence="2">
    <name type="scientific">Streptomyces sp. NBC_00008</name>
    <dbReference type="NCBI Taxonomy" id="2903610"/>
    <lineage>
        <taxon>Bacteria</taxon>
        <taxon>Bacillati</taxon>
        <taxon>Actinomycetota</taxon>
        <taxon>Actinomycetes</taxon>
        <taxon>Kitasatosporales</taxon>
        <taxon>Streptomycetaceae</taxon>
        <taxon>Streptomyces</taxon>
    </lineage>
</organism>
<proteinExistence type="predicted"/>
<reference evidence="2" key="1">
    <citation type="submission" date="2022-10" db="EMBL/GenBank/DDBJ databases">
        <title>The complete genomes of actinobacterial strains from the NBC collection.</title>
        <authorList>
            <person name="Joergensen T.S."/>
            <person name="Alvarez Arevalo M."/>
            <person name="Sterndorff E.B."/>
            <person name="Faurdal D."/>
            <person name="Vuksanovic O."/>
            <person name="Mourched A.-S."/>
            <person name="Charusanti P."/>
            <person name="Shaw S."/>
            <person name="Blin K."/>
            <person name="Weber T."/>
        </authorList>
    </citation>
    <scope>NUCLEOTIDE SEQUENCE</scope>
    <source>
        <strain evidence="2">NBC_00008</strain>
    </source>
</reference>
<protein>
    <submittedName>
        <fullName evidence="2">Uncharacterized protein</fullName>
    </submittedName>
</protein>
<dbReference type="AlphaFoldDB" id="A0AAU2W2S9"/>
<accession>A0AAU2W2S9</accession>
<sequence length="170" mass="18492">MAEQQESAARLGVAGNTFNGPAALQVGNHNQQENRFNIASYLPAPAGSHVFLQVSNSIPVYDLPGGSQDLGDHFVGVEAVDTGEPIALTSWGIELPDDRRIFVTRGENWATPLPHVLAPGALPARFLIRADELRRVEREQRIPYTQMRPYGGGWATGRSSTPTAACRWSD</sequence>
<evidence type="ECO:0000313" key="2">
    <source>
        <dbReference type="EMBL" id="WTW73693.1"/>
    </source>
</evidence>
<evidence type="ECO:0000313" key="1">
    <source>
        <dbReference type="EMBL" id="WTW66769.1"/>
    </source>
</evidence>
<dbReference type="EMBL" id="CP108313">
    <property type="protein sequence ID" value="WTW73693.1"/>
    <property type="molecule type" value="Genomic_DNA"/>
</dbReference>
<evidence type="ECO:0000313" key="3">
    <source>
        <dbReference type="EMBL" id="WTW74168.1"/>
    </source>
</evidence>
<dbReference type="EMBL" id="CP108313">
    <property type="protein sequence ID" value="WTW66769.1"/>
    <property type="molecule type" value="Genomic_DNA"/>
</dbReference>
<name>A0AAU2W2S9_9ACTN</name>
<dbReference type="EMBL" id="CP108314">
    <property type="protein sequence ID" value="WTW74168.1"/>
    <property type="molecule type" value="Genomic_DNA"/>
</dbReference>
<gene>
    <name evidence="1" type="ORF">OG398_00035</name>
    <name evidence="2" type="ORF">OG398_38375</name>
    <name evidence="3" type="ORF">OG398_38450</name>
</gene>